<feature type="compositionally biased region" description="Polar residues" evidence="1">
    <location>
        <begin position="222"/>
        <end position="234"/>
    </location>
</feature>
<dbReference type="OrthoDB" id="3226344at2759"/>
<feature type="compositionally biased region" description="Polar residues" evidence="1">
    <location>
        <begin position="427"/>
        <end position="446"/>
    </location>
</feature>
<proteinExistence type="predicted"/>
<evidence type="ECO:0000256" key="1">
    <source>
        <dbReference type="SAM" id="MobiDB-lite"/>
    </source>
</evidence>
<dbReference type="RefSeq" id="XP_007869465.1">
    <property type="nucleotide sequence ID" value="XM_007871274.1"/>
</dbReference>
<feature type="compositionally biased region" description="Polar residues" evidence="1">
    <location>
        <begin position="53"/>
        <end position="64"/>
    </location>
</feature>
<feature type="compositionally biased region" description="Basic and acidic residues" evidence="1">
    <location>
        <begin position="133"/>
        <end position="145"/>
    </location>
</feature>
<feature type="region of interest" description="Disordered" evidence="1">
    <location>
        <begin position="117"/>
        <end position="188"/>
    </location>
</feature>
<dbReference type="KEGG" id="gtr:GLOTRDRAFT_140675"/>
<evidence type="ECO:0000313" key="2">
    <source>
        <dbReference type="EMBL" id="EPQ52301.1"/>
    </source>
</evidence>
<dbReference type="STRING" id="670483.S7PXG2"/>
<dbReference type="GeneID" id="19304587"/>
<organism evidence="2 3">
    <name type="scientific">Gloeophyllum trabeum (strain ATCC 11539 / FP-39264 / Madison 617)</name>
    <name type="common">Brown rot fungus</name>
    <dbReference type="NCBI Taxonomy" id="670483"/>
    <lineage>
        <taxon>Eukaryota</taxon>
        <taxon>Fungi</taxon>
        <taxon>Dikarya</taxon>
        <taxon>Basidiomycota</taxon>
        <taxon>Agaricomycotina</taxon>
        <taxon>Agaricomycetes</taxon>
        <taxon>Gloeophyllales</taxon>
        <taxon>Gloeophyllaceae</taxon>
        <taxon>Gloeophyllum</taxon>
    </lineage>
</organism>
<dbReference type="EMBL" id="KB469308">
    <property type="protein sequence ID" value="EPQ52301.1"/>
    <property type="molecule type" value="Genomic_DNA"/>
</dbReference>
<feature type="region of interest" description="Disordered" evidence="1">
    <location>
        <begin position="19"/>
        <end position="104"/>
    </location>
</feature>
<protein>
    <submittedName>
        <fullName evidence="2">Uncharacterized protein</fullName>
    </submittedName>
</protein>
<sequence length="490" mass="52758">MILVQKQPQALLPTMSNIAHSHRRHPSAPPAVIVQPTKTPGLLSLSKPARPSTPRSHVQPSRQQRAAPRAKATLSQAQRSPAQAKHQPKDDDKKPAGLVKPASDAVAAPNAQFKAAALQTPDKNSRGRSHAKPPKDKGSRSDRYDFISALSPGRCVNRSASQSTVRNSARRQNQTHHHQPSPPAPDVIPSQAEVAQLSGLPSLPKANVNSFDPFLASDDSDTAGSESITPSARSVTPAKQAGAPRIPKLNERPSGRLARRRVPAGRAESPTPSKAKVKAVPVPRAGTPLKSERESAAMQLSRSDPVLSNMIERPAAKRFATASSLSSSSSGLPEWDSFPVCDDTDNASDSTTAPSTPIREAATWQQLALADEGPRTAPLNSASGWPFNDVFKVDLPFTPPRRQRPRYHQRAPSEGVFHMSSDDEAPSTAQLASKSMSSLLKRQSLPTHKAGPKRNFWQQEEEKAPFFASSMFQNSPSPEDLPAPTFGARF</sequence>
<dbReference type="OMA" id="EGVFAMS"/>
<gene>
    <name evidence="2" type="ORF">GLOTRDRAFT_140675</name>
</gene>
<feature type="compositionally biased region" description="Polar residues" evidence="1">
    <location>
        <begin position="158"/>
        <end position="172"/>
    </location>
</feature>
<reference evidence="2 3" key="1">
    <citation type="journal article" date="2012" name="Science">
        <title>The Paleozoic origin of enzymatic lignin decomposition reconstructed from 31 fungal genomes.</title>
        <authorList>
            <person name="Floudas D."/>
            <person name="Binder M."/>
            <person name="Riley R."/>
            <person name="Barry K."/>
            <person name="Blanchette R.A."/>
            <person name="Henrissat B."/>
            <person name="Martinez A.T."/>
            <person name="Otillar R."/>
            <person name="Spatafora J.W."/>
            <person name="Yadav J.S."/>
            <person name="Aerts A."/>
            <person name="Benoit I."/>
            <person name="Boyd A."/>
            <person name="Carlson A."/>
            <person name="Copeland A."/>
            <person name="Coutinho P.M."/>
            <person name="de Vries R.P."/>
            <person name="Ferreira P."/>
            <person name="Findley K."/>
            <person name="Foster B."/>
            <person name="Gaskell J."/>
            <person name="Glotzer D."/>
            <person name="Gorecki P."/>
            <person name="Heitman J."/>
            <person name="Hesse C."/>
            <person name="Hori C."/>
            <person name="Igarashi K."/>
            <person name="Jurgens J.A."/>
            <person name="Kallen N."/>
            <person name="Kersten P."/>
            <person name="Kohler A."/>
            <person name="Kuees U."/>
            <person name="Kumar T.K.A."/>
            <person name="Kuo A."/>
            <person name="LaButti K."/>
            <person name="Larrondo L.F."/>
            <person name="Lindquist E."/>
            <person name="Ling A."/>
            <person name="Lombard V."/>
            <person name="Lucas S."/>
            <person name="Lundell T."/>
            <person name="Martin R."/>
            <person name="McLaughlin D.J."/>
            <person name="Morgenstern I."/>
            <person name="Morin E."/>
            <person name="Murat C."/>
            <person name="Nagy L.G."/>
            <person name="Nolan M."/>
            <person name="Ohm R.A."/>
            <person name="Patyshakuliyeva A."/>
            <person name="Rokas A."/>
            <person name="Ruiz-Duenas F.J."/>
            <person name="Sabat G."/>
            <person name="Salamov A."/>
            <person name="Samejima M."/>
            <person name="Schmutz J."/>
            <person name="Slot J.C."/>
            <person name="St John F."/>
            <person name="Stenlid J."/>
            <person name="Sun H."/>
            <person name="Sun S."/>
            <person name="Syed K."/>
            <person name="Tsang A."/>
            <person name="Wiebenga A."/>
            <person name="Young D."/>
            <person name="Pisabarro A."/>
            <person name="Eastwood D.C."/>
            <person name="Martin F."/>
            <person name="Cullen D."/>
            <person name="Grigoriev I.V."/>
            <person name="Hibbett D.S."/>
        </authorList>
    </citation>
    <scope>NUCLEOTIDE SEQUENCE [LARGE SCALE GENOMIC DNA]</scope>
    <source>
        <strain evidence="2 3">ATCC 11539</strain>
    </source>
</reference>
<name>S7PXG2_GLOTA</name>
<evidence type="ECO:0000313" key="3">
    <source>
        <dbReference type="Proteomes" id="UP000030669"/>
    </source>
</evidence>
<feature type="region of interest" description="Disordered" evidence="1">
    <location>
        <begin position="416"/>
        <end position="490"/>
    </location>
</feature>
<dbReference type="HOGENOM" id="CLU_033553_0_0_1"/>
<feature type="region of interest" description="Disordered" evidence="1">
    <location>
        <begin position="217"/>
        <end position="280"/>
    </location>
</feature>
<keyword evidence="3" id="KW-1185">Reference proteome</keyword>
<dbReference type="eggNOG" id="ENOG502SQ1M">
    <property type="taxonomic scope" value="Eukaryota"/>
</dbReference>
<accession>S7PXG2</accession>
<dbReference type="AlphaFoldDB" id="S7PXG2"/>
<feature type="region of interest" description="Disordered" evidence="1">
    <location>
        <begin position="323"/>
        <end position="355"/>
    </location>
</feature>
<dbReference type="Proteomes" id="UP000030669">
    <property type="component" value="Unassembled WGS sequence"/>
</dbReference>